<dbReference type="PANTHER" id="PTHR45947:SF3">
    <property type="entry name" value="SULFOQUINOVOSYL TRANSFERASE SQD2"/>
    <property type="match status" value="1"/>
</dbReference>
<dbReference type="EMBL" id="JALJRB010000005">
    <property type="protein sequence ID" value="MCJ8500258.1"/>
    <property type="molecule type" value="Genomic_DNA"/>
</dbReference>
<keyword evidence="4" id="KW-1185">Reference proteome</keyword>
<dbReference type="InterPro" id="IPR028098">
    <property type="entry name" value="Glyco_trans_4-like_N"/>
</dbReference>
<dbReference type="Pfam" id="PF13439">
    <property type="entry name" value="Glyco_transf_4"/>
    <property type="match status" value="1"/>
</dbReference>
<feature type="domain" description="Glycosyltransferase subfamily 4-like N-terminal" evidence="2">
    <location>
        <begin position="441"/>
        <end position="612"/>
    </location>
</feature>
<keyword evidence="3" id="KW-0328">Glycosyltransferase</keyword>
<protein>
    <submittedName>
        <fullName evidence="3">Glycosyltransferase</fullName>
        <ecNumber evidence="3">2.4.-.-</ecNumber>
    </submittedName>
</protein>
<dbReference type="Gene3D" id="3.40.50.2000">
    <property type="entry name" value="Glycogen Phosphorylase B"/>
    <property type="match status" value="2"/>
</dbReference>
<dbReference type="SUPFAM" id="SSF89550">
    <property type="entry name" value="PHP domain-like"/>
    <property type="match status" value="1"/>
</dbReference>
<evidence type="ECO:0000313" key="4">
    <source>
        <dbReference type="Proteomes" id="UP001165427"/>
    </source>
</evidence>
<dbReference type="AlphaFoldDB" id="A0AA41R740"/>
<keyword evidence="3" id="KW-0808">Transferase</keyword>
<sequence>MRIDIHVHSKHSKRPSQWILQKMGCPESFTEPLKLYQTAKRRGMSHVTITDHNCIDGALEIAHLPGAFISEEITTYFPDNGCKIHVLALHISEAQHREIQKVRENIFDLVAYLHRERIIAIAAHPLFAVNGLLTMDHVERLLLLFQHLELNGARSPRENDCLRQVVGRLTPDIMVRLSERHDLAPHYPDPWQKYLWAGSDDHSGLNIAHTFTDIGHAETPAALNDPGTIPILRIESRPATPLTMGHNFYSIAYQFYRSKFDLDRYTDKDALLRFMDRQLRPDADGHTGLFARVYLFWQHRKERRAEAPLTDSLLHLLRHESAHLMHEDPSFFAGDDMAAGGDTKERKWHAFVNRASKGVMRHFGDHLLDNLSGANVFNIFSTIGSAGGLYTLLAPYFVAYAQFSKDRLFSRALQRRFCPAPDSTTEDDFRLAHFTDTFYEVNGVALTLQQQVQAALKNHKSYTLITCREDDEASEMPGVCNFQPIGTYCLPEYPEQKIFYPPLLDMLAYCYENQIDQIHTATPGPLGLAALAIARILNLPISGTYHTAIPQYAQILTGDSTIAELAWKYVIWYYDQLDTIYAPSRSTKDELVAKGIDPTKIRIYPRGIDVERFHPAKRNGLLHKRFVQADGVKLLYVGRVSKEKNLHLLTRVFRQLVTEGQKVQLVVVGDGPYLEEMRTAMHGLPCWFTGYLEGDRLAAVYASSDIFVFPSTTDTFGNVVLEAQASGLPVVVSDCGGPAENMIPDRTGIVCRRDDAESLLAAIRTLVVDGDRRRSMGRAARAGMEKRSFENAFLGMWRMFQEEGPIDGLMRAAG</sequence>
<dbReference type="InterPro" id="IPR001296">
    <property type="entry name" value="Glyco_trans_1"/>
</dbReference>
<dbReference type="Proteomes" id="UP001165427">
    <property type="component" value="Unassembled WGS sequence"/>
</dbReference>
<accession>A0AA41R740</accession>
<dbReference type="Gene3D" id="3.20.20.140">
    <property type="entry name" value="Metal-dependent hydrolases"/>
    <property type="match status" value="1"/>
</dbReference>
<evidence type="ECO:0000259" key="1">
    <source>
        <dbReference type="Pfam" id="PF00534"/>
    </source>
</evidence>
<dbReference type="EC" id="2.4.-.-" evidence="3"/>
<dbReference type="InterPro" id="IPR016195">
    <property type="entry name" value="Pol/histidinol_Pase-like"/>
</dbReference>
<dbReference type="SUPFAM" id="SSF53756">
    <property type="entry name" value="UDP-Glycosyltransferase/glycogen phosphorylase"/>
    <property type="match status" value="1"/>
</dbReference>
<organism evidence="3 4">
    <name type="scientific">Desulfatitalea alkaliphila</name>
    <dbReference type="NCBI Taxonomy" id="2929485"/>
    <lineage>
        <taxon>Bacteria</taxon>
        <taxon>Pseudomonadati</taxon>
        <taxon>Thermodesulfobacteriota</taxon>
        <taxon>Desulfobacteria</taxon>
        <taxon>Desulfobacterales</taxon>
        <taxon>Desulfosarcinaceae</taxon>
        <taxon>Desulfatitalea</taxon>
    </lineage>
</organism>
<dbReference type="CDD" id="cd03814">
    <property type="entry name" value="GT4-like"/>
    <property type="match status" value="1"/>
</dbReference>
<proteinExistence type="predicted"/>
<evidence type="ECO:0000313" key="3">
    <source>
        <dbReference type="EMBL" id="MCJ8500258.1"/>
    </source>
</evidence>
<feature type="domain" description="Glycosyl transferase family 1" evidence="1">
    <location>
        <begin position="631"/>
        <end position="781"/>
    </location>
</feature>
<dbReference type="Pfam" id="PF00534">
    <property type="entry name" value="Glycos_transf_1"/>
    <property type="match status" value="1"/>
</dbReference>
<gene>
    <name evidence="3" type="ORF">MRX98_06700</name>
</gene>
<name>A0AA41R740_9BACT</name>
<dbReference type="PANTHER" id="PTHR45947">
    <property type="entry name" value="SULFOQUINOVOSYL TRANSFERASE SQD2"/>
    <property type="match status" value="1"/>
</dbReference>
<dbReference type="RefSeq" id="WP_246904171.1">
    <property type="nucleotide sequence ID" value="NZ_JALJRB010000005.1"/>
</dbReference>
<dbReference type="GO" id="GO:0016757">
    <property type="term" value="F:glycosyltransferase activity"/>
    <property type="evidence" value="ECO:0007669"/>
    <property type="project" value="UniProtKB-KW"/>
</dbReference>
<comment type="caution">
    <text evidence="3">The sequence shown here is derived from an EMBL/GenBank/DDBJ whole genome shotgun (WGS) entry which is preliminary data.</text>
</comment>
<evidence type="ECO:0000259" key="2">
    <source>
        <dbReference type="Pfam" id="PF13439"/>
    </source>
</evidence>
<dbReference type="InterPro" id="IPR050194">
    <property type="entry name" value="Glycosyltransferase_grp1"/>
</dbReference>
<reference evidence="3" key="1">
    <citation type="submission" date="2022-04" db="EMBL/GenBank/DDBJ databases">
        <title>Desulfatitalea alkaliphila sp. nov., a novel anaerobic sulfate-reducing bacterium isolated from terrestrial mud volcano, Taman Peninsula, Russia.</title>
        <authorList>
            <person name="Khomyakova M.A."/>
            <person name="Merkel A.Y."/>
            <person name="Slobodkin A.I."/>
        </authorList>
    </citation>
    <scope>NUCLEOTIDE SEQUENCE</scope>
    <source>
        <strain evidence="3">M08but</strain>
    </source>
</reference>